<dbReference type="GO" id="GO:0004252">
    <property type="term" value="F:serine-type endopeptidase activity"/>
    <property type="evidence" value="ECO:0007669"/>
    <property type="project" value="UniProtKB-UniRule"/>
</dbReference>
<dbReference type="SUPFAM" id="SSF54897">
    <property type="entry name" value="Protease propeptides/inhibitors"/>
    <property type="match status" value="1"/>
</dbReference>
<dbReference type="InterPro" id="IPR023828">
    <property type="entry name" value="Peptidase_S8_Ser-AS"/>
</dbReference>
<feature type="domain" description="Peptidase S8/S53" evidence="7">
    <location>
        <begin position="185"/>
        <end position="392"/>
    </location>
</feature>
<feature type="active site" description="Charge relay system" evidence="5">
    <location>
        <position position="189"/>
    </location>
</feature>
<evidence type="ECO:0000256" key="5">
    <source>
        <dbReference type="PROSITE-ProRule" id="PRU01240"/>
    </source>
</evidence>
<keyword evidence="3 5" id="KW-0378">Hydrolase</keyword>
<dbReference type="InterPro" id="IPR034193">
    <property type="entry name" value="PCSK9_ProteinaseK-like"/>
</dbReference>
<evidence type="ECO:0000313" key="10">
    <source>
        <dbReference type="Proteomes" id="UP000005551"/>
    </source>
</evidence>
<keyword evidence="2 5" id="KW-0645">Protease</keyword>
<gene>
    <name evidence="9" type="ORF">A3SI_18280</name>
</gene>
<keyword evidence="4 5" id="KW-0720">Serine protease</keyword>
<evidence type="ECO:0000256" key="3">
    <source>
        <dbReference type="ARBA" id="ARBA00022801"/>
    </source>
</evidence>
<dbReference type="RefSeq" id="WP_009057217.1">
    <property type="nucleotide sequence ID" value="NZ_AJYA01000065.1"/>
</dbReference>
<dbReference type="PANTHER" id="PTHR43806">
    <property type="entry name" value="PEPTIDASE S8"/>
    <property type="match status" value="1"/>
</dbReference>
<dbReference type="PROSITE" id="PS00137">
    <property type="entry name" value="SUBTILASE_HIS"/>
    <property type="match status" value="1"/>
</dbReference>
<dbReference type="PRINTS" id="PR00723">
    <property type="entry name" value="SUBTILISIN"/>
</dbReference>
<evidence type="ECO:0000313" key="9">
    <source>
        <dbReference type="EMBL" id="EIM73195.1"/>
    </source>
</evidence>
<dbReference type="PROSITE" id="PS51257">
    <property type="entry name" value="PROKAR_LIPOPROTEIN"/>
    <property type="match status" value="1"/>
</dbReference>
<dbReference type="OrthoDB" id="9798386at2"/>
<dbReference type="GO" id="GO:0006508">
    <property type="term" value="P:proteolysis"/>
    <property type="evidence" value="ECO:0007669"/>
    <property type="project" value="UniProtKB-KW"/>
</dbReference>
<dbReference type="InterPro" id="IPR015500">
    <property type="entry name" value="Peptidase_S8_subtilisin-rel"/>
</dbReference>
<dbReference type="PROSITE" id="PS00136">
    <property type="entry name" value="SUBTILASE_ASP"/>
    <property type="match status" value="1"/>
</dbReference>
<dbReference type="InterPro" id="IPR050131">
    <property type="entry name" value="Peptidase_S8_subtilisin-like"/>
</dbReference>
<evidence type="ECO:0000256" key="4">
    <source>
        <dbReference type="ARBA" id="ARBA00022825"/>
    </source>
</evidence>
<name>I5BUE3_9BACT</name>
<dbReference type="CDD" id="cd04077">
    <property type="entry name" value="Peptidases_S8_PCSK9_ProteinaseK_like"/>
    <property type="match status" value="1"/>
</dbReference>
<evidence type="ECO:0000256" key="2">
    <source>
        <dbReference type="ARBA" id="ARBA00022670"/>
    </source>
</evidence>
<feature type="active site" description="Charge relay system" evidence="5">
    <location>
        <position position="225"/>
    </location>
</feature>
<dbReference type="Gene3D" id="3.40.50.200">
    <property type="entry name" value="Peptidase S8/S53 domain"/>
    <property type="match status" value="1"/>
</dbReference>
<dbReference type="PROSITE" id="PS00138">
    <property type="entry name" value="SUBTILASE_SER"/>
    <property type="match status" value="1"/>
</dbReference>
<dbReference type="Gene3D" id="3.30.70.80">
    <property type="entry name" value="Peptidase S8 propeptide/proteinase inhibitor I9"/>
    <property type="match status" value="1"/>
</dbReference>
<dbReference type="InterPro" id="IPR022398">
    <property type="entry name" value="Peptidase_S8_His-AS"/>
</dbReference>
<comment type="similarity">
    <text evidence="1 5 6">Belongs to the peptidase S8 family.</text>
</comment>
<dbReference type="Pfam" id="PF05922">
    <property type="entry name" value="Inhibitor_I9"/>
    <property type="match status" value="1"/>
</dbReference>
<dbReference type="InterPro" id="IPR010259">
    <property type="entry name" value="S8pro/Inhibitor_I9"/>
</dbReference>
<dbReference type="PROSITE" id="PS51892">
    <property type="entry name" value="SUBTILASE"/>
    <property type="match status" value="1"/>
</dbReference>
<dbReference type="GO" id="GO:0005615">
    <property type="term" value="C:extracellular space"/>
    <property type="evidence" value="ECO:0007669"/>
    <property type="project" value="TreeGrafter"/>
</dbReference>
<feature type="active site" description="Charge relay system" evidence="5">
    <location>
        <position position="383"/>
    </location>
</feature>
<dbReference type="InterPro" id="IPR000209">
    <property type="entry name" value="Peptidase_S8/S53_dom"/>
</dbReference>
<evidence type="ECO:0000259" key="8">
    <source>
        <dbReference type="Pfam" id="PF05922"/>
    </source>
</evidence>
<dbReference type="PANTHER" id="PTHR43806:SF11">
    <property type="entry name" value="CEREVISIN-RELATED"/>
    <property type="match status" value="1"/>
</dbReference>
<comment type="caution">
    <text evidence="9">The sequence shown here is derived from an EMBL/GenBank/DDBJ whole genome shotgun (WGS) entry which is preliminary data.</text>
</comment>
<dbReference type="AlphaFoldDB" id="I5BUE3"/>
<keyword evidence="10" id="KW-1185">Reference proteome</keyword>
<dbReference type="Pfam" id="PF00082">
    <property type="entry name" value="Peptidase_S8"/>
    <property type="match status" value="1"/>
</dbReference>
<evidence type="ECO:0000256" key="1">
    <source>
        <dbReference type="ARBA" id="ARBA00011073"/>
    </source>
</evidence>
<dbReference type="InterPro" id="IPR037045">
    <property type="entry name" value="S8pro/Inhibitor_I9_sf"/>
</dbReference>
<sequence>MKKRYGLSVGLALLVAGACQPPEEINPNSEAEAFGNEVESVLHVAGAGEIIPGKYIISMEPTAISFRRGEDYAENQALMREEVGTFLRKFGIPAEQAEEVYETALVGFAARLSPEQLSRIEKDPSVASIEPDRVAYLLPDLLGPLLPILRRPGGGGGGSAQPAQVVPFGITRVNGGVSYQGSNAVYVVDTGIELTHPDLNVNAQRGFNAFTRGRDGNSLTDENGHGTHVAGTVGAIDNEIGVIGVAAGAQVIPVKVLGANGSGSNSGVIAGVNFIAANAQPGDVANMSLGGGISSALDQAVLNASNAGIWFVLAAGNSSADANTSSPARVNGPFTLTVSAMDSNDRFASFSNFGNPPIDWCAPGVQIASTWIGGAYRSISGTSMAAPHVAGLRLLGDIQQDGFVRNDPDGVPDPISVR</sequence>
<reference evidence="9 10" key="1">
    <citation type="submission" date="2012-05" db="EMBL/GenBank/DDBJ databases">
        <title>Genome sequence of Nitritalea halalkaliphila LW7.</title>
        <authorList>
            <person name="Jangir P.K."/>
            <person name="Singh A."/>
            <person name="Shivaji S."/>
            <person name="Sharma R."/>
        </authorList>
    </citation>
    <scope>NUCLEOTIDE SEQUENCE [LARGE SCALE GENOMIC DNA]</scope>
    <source>
        <strain evidence="9 10">LW7</strain>
    </source>
</reference>
<evidence type="ECO:0000259" key="7">
    <source>
        <dbReference type="Pfam" id="PF00082"/>
    </source>
</evidence>
<protein>
    <submittedName>
        <fullName evidence="9">Peptidase s8 and s53 subtilisin kexin sedolisin</fullName>
    </submittedName>
</protein>
<evidence type="ECO:0000256" key="6">
    <source>
        <dbReference type="RuleBase" id="RU003355"/>
    </source>
</evidence>
<dbReference type="STRING" id="1189621.A3SI_18280"/>
<organism evidence="9 10">
    <name type="scientific">Nitritalea halalkaliphila LW7</name>
    <dbReference type="NCBI Taxonomy" id="1189621"/>
    <lineage>
        <taxon>Bacteria</taxon>
        <taxon>Pseudomonadati</taxon>
        <taxon>Bacteroidota</taxon>
        <taxon>Cytophagia</taxon>
        <taxon>Cytophagales</taxon>
        <taxon>Cyclobacteriaceae</taxon>
        <taxon>Nitritalea</taxon>
    </lineage>
</organism>
<feature type="domain" description="Inhibitor I9" evidence="8">
    <location>
        <begin position="54"/>
        <end position="137"/>
    </location>
</feature>
<dbReference type="InterPro" id="IPR036852">
    <property type="entry name" value="Peptidase_S8/S53_dom_sf"/>
</dbReference>
<dbReference type="SUPFAM" id="SSF52743">
    <property type="entry name" value="Subtilisin-like"/>
    <property type="match status" value="1"/>
</dbReference>
<dbReference type="Proteomes" id="UP000005551">
    <property type="component" value="Unassembled WGS sequence"/>
</dbReference>
<dbReference type="InterPro" id="IPR023827">
    <property type="entry name" value="Peptidase_S8_Asp-AS"/>
</dbReference>
<accession>I5BUE3</accession>
<dbReference type="EMBL" id="AJYA01000065">
    <property type="protein sequence ID" value="EIM73195.1"/>
    <property type="molecule type" value="Genomic_DNA"/>
</dbReference>
<proteinExistence type="inferred from homology"/>